<accession>X1SIH4</accession>
<reference evidence="1" key="1">
    <citation type="journal article" date="2014" name="Front. Microbiol.">
        <title>High frequency of phylogenetically diverse reductive dehalogenase-homologous genes in deep subseafloor sedimentary metagenomes.</title>
        <authorList>
            <person name="Kawai M."/>
            <person name="Futagami T."/>
            <person name="Toyoda A."/>
            <person name="Takaki Y."/>
            <person name="Nishi S."/>
            <person name="Hori S."/>
            <person name="Arai W."/>
            <person name="Tsubouchi T."/>
            <person name="Morono Y."/>
            <person name="Uchiyama I."/>
            <person name="Ito T."/>
            <person name="Fujiyama A."/>
            <person name="Inagaki F."/>
            <person name="Takami H."/>
        </authorList>
    </citation>
    <scope>NUCLEOTIDE SEQUENCE</scope>
    <source>
        <strain evidence="1">Expedition CK06-06</strain>
    </source>
</reference>
<comment type="caution">
    <text evidence="1">The sequence shown here is derived from an EMBL/GenBank/DDBJ whole genome shotgun (WGS) entry which is preliminary data.</text>
</comment>
<dbReference type="EMBL" id="BARW01024517">
    <property type="protein sequence ID" value="GAI92827.1"/>
    <property type="molecule type" value="Genomic_DNA"/>
</dbReference>
<name>X1SIH4_9ZZZZ</name>
<sequence>MESAGYPRTFVFEDENGSITAPDILKQIQIKVERPDKPPLNFGYDEWKTGGLFPTGTYKPAIWGGKSNYEFKPMEVTSDSPPRLIFKVADYIHYYGQVVHGLTGELMPGAFVIGMWSSAKG</sequence>
<proteinExistence type="predicted"/>
<organism evidence="1">
    <name type="scientific">marine sediment metagenome</name>
    <dbReference type="NCBI Taxonomy" id="412755"/>
    <lineage>
        <taxon>unclassified sequences</taxon>
        <taxon>metagenomes</taxon>
        <taxon>ecological metagenomes</taxon>
    </lineage>
</organism>
<evidence type="ECO:0000313" key="1">
    <source>
        <dbReference type="EMBL" id="GAI92827.1"/>
    </source>
</evidence>
<protein>
    <submittedName>
        <fullName evidence="1">Uncharacterized protein</fullName>
    </submittedName>
</protein>
<feature type="non-terminal residue" evidence="1">
    <location>
        <position position="121"/>
    </location>
</feature>
<dbReference type="AlphaFoldDB" id="X1SIH4"/>
<gene>
    <name evidence="1" type="ORF">S12H4_40409</name>
</gene>